<dbReference type="InterPro" id="IPR025105">
    <property type="entry name" value="DUF4010"/>
</dbReference>
<organism evidence="4 5">
    <name type="scientific">Arenimonas terrae</name>
    <dbReference type="NCBI Taxonomy" id="2546226"/>
    <lineage>
        <taxon>Bacteria</taxon>
        <taxon>Pseudomonadati</taxon>
        <taxon>Pseudomonadota</taxon>
        <taxon>Gammaproteobacteria</taxon>
        <taxon>Lysobacterales</taxon>
        <taxon>Lysobacteraceae</taxon>
        <taxon>Arenimonas</taxon>
    </lineage>
</organism>
<dbReference type="OrthoDB" id="9813718at2"/>
<feature type="transmembrane region" description="Helical" evidence="1">
    <location>
        <begin position="234"/>
        <end position="255"/>
    </location>
</feature>
<comment type="caution">
    <text evidence="4">The sequence shown here is derived from an EMBL/GenBank/DDBJ whole genome shotgun (WGS) entry which is preliminary data.</text>
</comment>
<name>A0A5C4RQU2_9GAMM</name>
<evidence type="ECO:0000259" key="3">
    <source>
        <dbReference type="Pfam" id="PF13194"/>
    </source>
</evidence>
<keyword evidence="1" id="KW-0812">Transmembrane</keyword>
<gene>
    <name evidence="4" type="ORF">E1B00_13515</name>
</gene>
<feature type="transmembrane region" description="Helical" evidence="1">
    <location>
        <begin position="49"/>
        <end position="73"/>
    </location>
</feature>
<dbReference type="Proteomes" id="UP000305760">
    <property type="component" value="Unassembled WGS sequence"/>
</dbReference>
<keyword evidence="5" id="KW-1185">Reference proteome</keyword>
<sequence length="419" mass="42709">MDPTLPGFEPARLLPLASALGLGLLIGVVRERRKPEVAVVAGVRTHALVALGGAIAMGLHLAVFIALLLLIGGLSALSYRRSRDEDPGLTGEIALVLTAVLGGLAVEFPALAGALGVVVAGLLYAKSTLHKLTRELISEKELRDGLLLLGCALVVLPLLPDAAIGPFDVFNPSTLWKLVVLVMAIGALGHVALRASGNRWGLAVAGFFAGFVSSTAAVAGFGQRVKETPAMLRAATGAAMLANLASLLLFVPILLTIAPELLGLLWPEMLAAGAVLGVGGLVGVHRGDDDGVPMPTAQSRMFSFRQALVFAALITGVLFLSAALGAWWGPRGSIVAATLAALAELHAAVATVGNLFRGGKLDAEQARWALVGLLAAAWVSKSIVAWTSGGRGYGLRVCLGLGAATAAAAAALVVMGQAP</sequence>
<evidence type="ECO:0000313" key="5">
    <source>
        <dbReference type="Proteomes" id="UP000305760"/>
    </source>
</evidence>
<feature type="transmembrane region" description="Helical" evidence="1">
    <location>
        <begin position="307"/>
        <end position="328"/>
    </location>
</feature>
<feature type="transmembrane region" description="Helical" evidence="1">
    <location>
        <begin position="334"/>
        <end position="356"/>
    </location>
</feature>
<feature type="domain" description="DUF4010" evidence="3">
    <location>
        <begin position="180"/>
        <end position="389"/>
    </location>
</feature>
<dbReference type="InterPro" id="IPR049177">
    <property type="entry name" value="MgtC_SapB_SrpB_YhiD_N"/>
</dbReference>
<protein>
    <submittedName>
        <fullName evidence="4">DUF4010 domain-containing protein</fullName>
    </submittedName>
</protein>
<evidence type="ECO:0000259" key="2">
    <source>
        <dbReference type="Pfam" id="PF02308"/>
    </source>
</evidence>
<dbReference type="AlphaFoldDB" id="A0A5C4RQU2"/>
<dbReference type="PANTHER" id="PTHR39084">
    <property type="entry name" value="MEMBRANE PROTEIN-RELATED"/>
    <property type="match status" value="1"/>
</dbReference>
<dbReference type="EMBL" id="SMDR01000003">
    <property type="protein sequence ID" value="TNJ33309.1"/>
    <property type="molecule type" value="Genomic_DNA"/>
</dbReference>
<dbReference type="Pfam" id="PF13194">
    <property type="entry name" value="DUF4010"/>
    <property type="match status" value="1"/>
</dbReference>
<keyword evidence="1" id="KW-0472">Membrane</keyword>
<keyword evidence="1" id="KW-1133">Transmembrane helix</keyword>
<dbReference type="RefSeq" id="WP_139449638.1">
    <property type="nucleotide sequence ID" value="NZ_SMDR01000003.1"/>
</dbReference>
<feature type="transmembrane region" description="Helical" evidence="1">
    <location>
        <begin position="145"/>
        <end position="163"/>
    </location>
</feature>
<dbReference type="Pfam" id="PF02308">
    <property type="entry name" value="MgtC"/>
    <property type="match status" value="1"/>
</dbReference>
<proteinExistence type="predicted"/>
<reference evidence="4 5" key="1">
    <citation type="submission" date="2019-03" db="EMBL/GenBank/DDBJ databases">
        <title>Arenimonas daejeonensis sp. nov., isolated from compost.</title>
        <authorList>
            <person name="Jeon C.O."/>
        </authorList>
    </citation>
    <scope>NUCLEOTIDE SEQUENCE [LARGE SCALE GENOMIC DNA]</scope>
    <source>
        <strain evidence="4 5">R29</strain>
    </source>
</reference>
<evidence type="ECO:0000313" key="4">
    <source>
        <dbReference type="EMBL" id="TNJ33309.1"/>
    </source>
</evidence>
<feature type="domain" description="MgtC/SapB/SrpB/YhiD N-terminal" evidence="2">
    <location>
        <begin position="16"/>
        <end position="131"/>
    </location>
</feature>
<feature type="transmembrane region" description="Helical" evidence="1">
    <location>
        <begin position="393"/>
        <end position="415"/>
    </location>
</feature>
<accession>A0A5C4RQU2</accession>
<feature type="transmembrane region" description="Helical" evidence="1">
    <location>
        <begin position="12"/>
        <end position="29"/>
    </location>
</feature>
<feature type="transmembrane region" description="Helical" evidence="1">
    <location>
        <begin position="368"/>
        <end position="387"/>
    </location>
</feature>
<feature type="transmembrane region" description="Helical" evidence="1">
    <location>
        <begin position="200"/>
        <end position="222"/>
    </location>
</feature>
<dbReference type="PANTHER" id="PTHR39084:SF1">
    <property type="entry name" value="DUF4010 DOMAIN-CONTAINING PROTEIN"/>
    <property type="match status" value="1"/>
</dbReference>
<evidence type="ECO:0000256" key="1">
    <source>
        <dbReference type="SAM" id="Phobius"/>
    </source>
</evidence>
<feature type="transmembrane region" description="Helical" evidence="1">
    <location>
        <begin position="93"/>
        <end position="124"/>
    </location>
</feature>